<dbReference type="InterPro" id="IPR051549">
    <property type="entry name" value="PEP_Utilizing_Enz"/>
</dbReference>
<dbReference type="Pfam" id="PF00391">
    <property type="entry name" value="PEP-utilizers"/>
    <property type="match status" value="1"/>
</dbReference>
<dbReference type="Gene3D" id="3.50.30.10">
    <property type="entry name" value="Phosphohistidine domain"/>
    <property type="match status" value="1"/>
</dbReference>
<protein>
    <submittedName>
        <fullName evidence="3">Phosphoenolpyruvate synthase</fullName>
    </submittedName>
</protein>
<dbReference type="InterPro" id="IPR002192">
    <property type="entry name" value="PPDK_AMP/ATP-bd"/>
</dbReference>
<evidence type="ECO:0000259" key="2">
    <source>
        <dbReference type="Pfam" id="PF01326"/>
    </source>
</evidence>
<accession>A0ABN1C2H9</accession>
<keyword evidence="4" id="KW-1185">Reference proteome</keyword>
<dbReference type="InterPro" id="IPR008279">
    <property type="entry name" value="PEP-util_enz_mobile_dom"/>
</dbReference>
<reference evidence="3 4" key="1">
    <citation type="journal article" date="2019" name="Int. J. Syst. Evol. Microbiol.">
        <title>The Global Catalogue of Microorganisms (GCM) 10K type strain sequencing project: providing services to taxonomists for standard genome sequencing and annotation.</title>
        <authorList>
            <consortium name="The Broad Institute Genomics Platform"/>
            <consortium name="The Broad Institute Genome Sequencing Center for Infectious Disease"/>
            <person name="Wu L."/>
            <person name="Ma J."/>
        </authorList>
    </citation>
    <scope>NUCLEOTIDE SEQUENCE [LARGE SCALE GENOMIC DNA]</scope>
    <source>
        <strain evidence="3 4">JCM 10664</strain>
    </source>
</reference>
<dbReference type="Gene3D" id="3.30.470.20">
    <property type="entry name" value="ATP-grasp fold, B domain"/>
    <property type="match status" value="1"/>
</dbReference>
<organism evidence="3 4">
    <name type="scientific">Saccharopolyspora thermophila</name>
    <dbReference type="NCBI Taxonomy" id="89367"/>
    <lineage>
        <taxon>Bacteria</taxon>
        <taxon>Bacillati</taxon>
        <taxon>Actinomycetota</taxon>
        <taxon>Actinomycetes</taxon>
        <taxon>Pseudonocardiales</taxon>
        <taxon>Pseudonocardiaceae</taxon>
        <taxon>Saccharopolyspora</taxon>
    </lineage>
</organism>
<comment type="caution">
    <text evidence="3">The sequence shown here is derived from an EMBL/GenBank/DDBJ whole genome shotgun (WGS) entry which is preliminary data.</text>
</comment>
<dbReference type="RefSeq" id="WP_346072331.1">
    <property type="nucleotide sequence ID" value="NZ_BAAAHC010000005.1"/>
</dbReference>
<name>A0ABN1C2H9_9PSEU</name>
<dbReference type="Gene3D" id="3.30.1490.20">
    <property type="entry name" value="ATP-grasp fold, A domain"/>
    <property type="match status" value="1"/>
</dbReference>
<gene>
    <name evidence="3" type="ORF">GCM10009545_10610</name>
</gene>
<dbReference type="EMBL" id="BAAAHC010000005">
    <property type="protein sequence ID" value="GAA0510465.1"/>
    <property type="molecule type" value="Genomic_DNA"/>
</dbReference>
<feature type="domain" description="PEP-utilising enzyme mobile" evidence="1">
    <location>
        <begin position="788"/>
        <end position="858"/>
    </location>
</feature>
<feature type="domain" description="Pyruvate phosphate dikinase AMP/ATP-binding" evidence="2">
    <location>
        <begin position="17"/>
        <end position="298"/>
    </location>
</feature>
<evidence type="ECO:0000259" key="1">
    <source>
        <dbReference type="Pfam" id="PF00391"/>
    </source>
</evidence>
<dbReference type="Pfam" id="PF01326">
    <property type="entry name" value="PPDK_N"/>
    <property type="match status" value="1"/>
</dbReference>
<dbReference type="Proteomes" id="UP001500220">
    <property type="component" value="Unassembled WGS sequence"/>
</dbReference>
<evidence type="ECO:0000313" key="4">
    <source>
        <dbReference type="Proteomes" id="UP001500220"/>
    </source>
</evidence>
<evidence type="ECO:0000313" key="3">
    <source>
        <dbReference type="EMBL" id="GAA0510465.1"/>
    </source>
</evidence>
<sequence>MTPAVLDLDEIDAGLGDLVGGKAANLGELRAAGLPVPPGFCIGTAAFDETCRGLADDLLDQLPDSAPEIRARLAAAELPPHLAATITAAYAALGPNTPVAVRSSATAEDLPHASFAGQQDTVLNVIGETALLDAVRRCWSSLWTDRAVAYRAANGIDHRAVRMAVLVQRMVDATAAGVLFTANPVTGHRGETVIDAAAGLGESVVSGAITPDHVVVESGRITVRRRGERPTSVRPRPGGGTETVAEPAAGLSITDDQARSLAALGARAAAHFGAPQDVEWAIDGDGTAWLTQSRPITTLFPLPAEPGDGLHAYLSINVAQGVPRPITPMGAATLALMFTTLMRHLGIPVEGTWPSLWRQADGWLFVDITGLTRNPVGRLAAPQVFAMAEARTGRVFEALLDDPRLTKGSGLPWPLLRRFATVLAHTRAPVELVRALRDPKRAREQVFGLVRQIREELAAEQPASARDRLVAAQRALTDVAVPRIARIPPRMLPILVLSRLLPRIAAATDEEVQVVLRGIPHNVTTEMDLELWDIAQLARRDPDTARLFATSTAAELAERCRDRTLPACIQSGLDAFLERNGHRAVAEIDVGVPRWAEDPTHVVGLVANYLRADGHAADEQYRRGVAEAERMADRIVARLRRRNPLRARIARFAIDRVRQLAGLRELPKYGMVLAIAAARRHLQAVGRELVATGRLARVEDVFFLDYTELAEVVTGADHRDLVARRREVHERELRRRHVPRVLLSDGTEPEAALDVPAAEGTLVGTSASAGTASGVARVVHDPVGARLSPGEILVAPSTDPGWTPLFLTAGGLVMEMGGPNSHGATVARECGIPAVVGVPDATNRIADGRRITVNGSAGTVELT</sequence>
<dbReference type="SUPFAM" id="SSF52009">
    <property type="entry name" value="Phosphohistidine domain"/>
    <property type="match status" value="1"/>
</dbReference>
<dbReference type="PANTHER" id="PTHR43615:SF1">
    <property type="entry name" value="PPDK_N DOMAIN-CONTAINING PROTEIN"/>
    <property type="match status" value="1"/>
</dbReference>
<dbReference type="InterPro" id="IPR013815">
    <property type="entry name" value="ATP_grasp_subdomain_1"/>
</dbReference>
<dbReference type="SUPFAM" id="SSF56059">
    <property type="entry name" value="Glutathione synthetase ATP-binding domain-like"/>
    <property type="match status" value="1"/>
</dbReference>
<dbReference type="InterPro" id="IPR036637">
    <property type="entry name" value="Phosphohistidine_dom_sf"/>
</dbReference>
<dbReference type="PANTHER" id="PTHR43615">
    <property type="entry name" value="PHOSPHOENOLPYRUVATE SYNTHASE-RELATED"/>
    <property type="match status" value="1"/>
</dbReference>
<proteinExistence type="predicted"/>